<comment type="caution">
    <text evidence="1">The sequence shown here is derived from an EMBL/GenBank/DDBJ whole genome shotgun (WGS) entry which is preliminary data.</text>
</comment>
<sequence length="181" mass="20428">VDNPLQRTYIIPNKADASDLLRWMLEGKHVHPVTQIVINLPNDAADISALAGEERHLWEVAGARGMSLLTAPILGKLQNIQSGLHCVLPKIHVYGFYRAEDPEYDFHERINLALGENMNNVELHRCGLLLLGNGLYVHHLPFPNLLHLQSRITQPVEFVYPAYSSLHTFFTLSFNSSKQIS</sequence>
<dbReference type="OrthoDB" id="408788at2759"/>
<keyword evidence="2" id="KW-1185">Reference proteome</keyword>
<protein>
    <submittedName>
        <fullName evidence="1">Uncharacterized protein</fullName>
    </submittedName>
</protein>
<proteinExistence type="predicted"/>
<organism evidence="1 2">
    <name type="scientific">Eragrostis curvula</name>
    <name type="common">weeping love grass</name>
    <dbReference type="NCBI Taxonomy" id="38414"/>
    <lineage>
        <taxon>Eukaryota</taxon>
        <taxon>Viridiplantae</taxon>
        <taxon>Streptophyta</taxon>
        <taxon>Embryophyta</taxon>
        <taxon>Tracheophyta</taxon>
        <taxon>Spermatophyta</taxon>
        <taxon>Magnoliopsida</taxon>
        <taxon>Liliopsida</taxon>
        <taxon>Poales</taxon>
        <taxon>Poaceae</taxon>
        <taxon>PACMAD clade</taxon>
        <taxon>Chloridoideae</taxon>
        <taxon>Eragrostideae</taxon>
        <taxon>Eragrostidinae</taxon>
        <taxon>Eragrostis</taxon>
    </lineage>
</organism>
<dbReference type="EMBL" id="RWGY01000009">
    <property type="protein sequence ID" value="TVU33800.1"/>
    <property type="molecule type" value="Genomic_DNA"/>
</dbReference>
<dbReference type="Gramene" id="TVU33800">
    <property type="protein sequence ID" value="TVU33800"/>
    <property type="gene ID" value="EJB05_15608"/>
</dbReference>
<dbReference type="Proteomes" id="UP000324897">
    <property type="component" value="Unassembled WGS sequence"/>
</dbReference>
<accession>A0A5J9VFY6</accession>
<evidence type="ECO:0000313" key="1">
    <source>
        <dbReference type="EMBL" id="TVU33800.1"/>
    </source>
</evidence>
<feature type="non-terminal residue" evidence="1">
    <location>
        <position position="1"/>
    </location>
</feature>
<reference evidence="1 2" key="1">
    <citation type="journal article" date="2019" name="Sci. Rep.">
        <title>A high-quality genome of Eragrostis curvula grass provides insights into Poaceae evolution and supports new strategies to enhance forage quality.</title>
        <authorList>
            <person name="Carballo J."/>
            <person name="Santos B.A.C.M."/>
            <person name="Zappacosta D."/>
            <person name="Garbus I."/>
            <person name="Selva J.P."/>
            <person name="Gallo C.A."/>
            <person name="Diaz A."/>
            <person name="Albertini E."/>
            <person name="Caccamo M."/>
            <person name="Echenique V."/>
        </authorList>
    </citation>
    <scope>NUCLEOTIDE SEQUENCE [LARGE SCALE GENOMIC DNA]</scope>
    <source>
        <strain evidence="2">cv. Victoria</strain>
        <tissue evidence="1">Leaf</tissue>
    </source>
</reference>
<gene>
    <name evidence="1" type="ORF">EJB05_15608</name>
</gene>
<evidence type="ECO:0000313" key="2">
    <source>
        <dbReference type="Proteomes" id="UP000324897"/>
    </source>
</evidence>
<dbReference type="AlphaFoldDB" id="A0A5J9VFY6"/>
<name>A0A5J9VFY6_9POAL</name>